<organism evidence="2 3">
    <name type="scientific">Lithocarpus litseifolius</name>
    <dbReference type="NCBI Taxonomy" id="425828"/>
    <lineage>
        <taxon>Eukaryota</taxon>
        <taxon>Viridiplantae</taxon>
        <taxon>Streptophyta</taxon>
        <taxon>Embryophyta</taxon>
        <taxon>Tracheophyta</taxon>
        <taxon>Spermatophyta</taxon>
        <taxon>Magnoliopsida</taxon>
        <taxon>eudicotyledons</taxon>
        <taxon>Gunneridae</taxon>
        <taxon>Pentapetalae</taxon>
        <taxon>rosids</taxon>
        <taxon>fabids</taxon>
        <taxon>Fagales</taxon>
        <taxon>Fagaceae</taxon>
        <taxon>Lithocarpus</taxon>
    </lineage>
</organism>
<accession>A0AAW2BPA5</accession>
<dbReference type="AlphaFoldDB" id="A0AAW2BPA5"/>
<proteinExistence type="predicted"/>
<evidence type="ECO:0000313" key="2">
    <source>
        <dbReference type="EMBL" id="KAK9987343.1"/>
    </source>
</evidence>
<gene>
    <name evidence="2" type="ORF">SO802_032294</name>
</gene>
<dbReference type="Proteomes" id="UP001459277">
    <property type="component" value="Unassembled WGS sequence"/>
</dbReference>
<name>A0AAW2BPA5_9ROSI</name>
<protein>
    <submittedName>
        <fullName evidence="2">Uncharacterized protein</fullName>
    </submittedName>
</protein>
<evidence type="ECO:0000256" key="1">
    <source>
        <dbReference type="SAM" id="MobiDB-lite"/>
    </source>
</evidence>
<feature type="region of interest" description="Disordered" evidence="1">
    <location>
        <begin position="1"/>
        <end position="31"/>
    </location>
</feature>
<keyword evidence="3" id="KW-1185">Reference proteome</keyword>
<evidence type="ECO:0000313" key="3">
    <source>
        <dbReference type="Proteomes" id="UP001459277"/>
    </source>
</evidence>
<sequence>MGACGGTAVSKWRSGRHKDRGDCGGTNQGGVAAASRGSCIGGGRHPCGVFWCGASTVAKIDRWGSGLIVEVDVKGRRRVSWDRNKGGVKNFKWVPRACKVLGQGKLGLGLGSNKLAAQLPSSKPSLGPNTTSPKTLELGEGSFKFVAGGPVRTQKEWVQAEKGGMRFLVPPMRPVPQYRWSNDLRFFRG</sequence>
<comment type="caution">
    <text evidence="2">The sequence shown here is derived from an EMBL/GenBank/DDBJ whole genome shotgun (WGS) entry which is preliminary data.</text>
</comment>
<dbReference type="EMBL" id="JAZDWU010000011">
    <property type="protein sequence ID" value="KAK9987343.1"/>
    <property type="molecule type" value="Genomic_DNA"/>
</dbReference>
<reference evidence="2 3" key="1">
    <citation type="submission" date="2024-01" db="EMBL/GenBank/DDBJ databases">
        <title>A telomere-to-telomere, gap-free genome of sweet tea (Lithocarpus litseifolius).</title>
        <authorList>
            <person name="Zhou J."/>
        </authorList>
    </citation>
    <scope>NUCLEOTIDE SEQUENCE [LARGE SCALE GENOMIC DNA]</scope>
    <source>
        <strain evidence="2">Zhou-2022a</strain>
        <tissue evidence="2">Leaf</tissue>
    </source>
</reference>